<sequence length="144" mass="14352">MRDLISNLGAKIAIPAASYDADNTPPAIDLRGFDSAAFLIHVGVGGITFTGTNKVEFKLTHADSEAGAYTAVTAADVQGVASVGAGGIVKTLNAAHASPSLTKVGYVGGKPFAKLLADFSGTHGAATPIGVTVALAHPRNAPVA</sequence>
<dbReference type="OrthoDB" id="5464931at2"/>
<dbReference type="Proteomes" id="UP000037822">
    <property type="component" value="Unassembled WGS sequence"/>
</dbReference>
<accession>A0A0N1F622</accession>
<proteinExistence type="predicted"/>
<comment type="caution">
    <text evidence="1">The sequence shown here is derived from an EMBL/GenBank/DDBJ whole genome shotgun (WGS) entry which is preliminary data.</text>
</comment>
<organism evidence="1 2">
    <name type="scientific">Bosea vaviloviae</name>
    <dbReference type="NCBI Taxonomy" id="1526658"/>
    <lineage>
        <taxon>Bacteria</taxon>
        <taxon>Pseudomonadati</taxon>
        <taxon>Pseudomonadota</taxon>
        <taxon>Alphaproteobacteria</taxon>
        <taxon>Hyphomicrobiales</taxon>
        <taxon>Boseaceae</taxon>
        <taxon>Bosea</taxon>
    </lineage>
</organism>
<dbReference type="PATRIC" id="fig|1526658.3.peg.3914"/>
<dbReference type="AlphaFoldDB" id="A0A0N1F622"/>
<protein>
    <submittedName>
        <fullName evidence="1">Uncharacterized protein</fullName>
    </submittedName>
</protein>
<keyword evidence="2" id="KW-1185">Reference proteome</keyword>
<gene>
    <name evidence="1" type="ORF">AE618_12400</name>
</gene>
<reference evidence="1 2" key="1">
    <citation type="submission" date="2015-07" db="EMBL/GenBank/DDBJ databases">
        <title>Whole genome sequencing of Bosea vaviloviae isolated from cave pool.</title>
        <authorList>
            <person name="Tan N.E.H."/>
            <person name="Lee Y.P."/>
            <person name="Gan H.M."/>
            <person name="Barton H."/>
            <person name="Savka M.A."/>
        </authorList>
    </citation>
    <scope>NUCLEOTIDE SEQUENCE [LARGE SCALE GENOMIC DNA]</scope>
    <source>
        <strain evidence="1 2">SD260</strain>
    </source>
</reference>
<dbReference type="RefSeq" id="WP_054209368.1">
    <property type="nucleotide sequence ID" value="NZ_LGSZ01000040.1"/>
</dbReference>
<evidence type="ECO:0000313" key="1">
    <source>
        <dbReference type="EMBL" id="KPH80563.1"/>
    </source>
</evidence>
<name>A0A0N1F622_9HYPH</name>
<evidence type="ECO:0000313" key="2">
    <source>
        <dbReference type="Proteomes" id="UP000037822"/>
    </source>
</evidence>
<dbReference type="EMBL" id="LGSZ01000040">
    <property type="protein sequence ID" value="KPH80563.1"/>
    <property type="molecule type" value="Genomic_DNA"/>
</dbReference>